<dbReference type="EMBL" id="CP045119">
    <property type="protein sequence ID" value="QIN85286.1"/>
    <property type="molecule type" value="Genomic_DNA"/>
</dbReference>
<evidence type="ECO:0000313" key="4">
    <source>
        <dbReference type="Proteomes" id="UP000501452"/>
    </source>
</evidence>
<organism evidence="3 4">
    <name type="scientific">Rubrobacter tropicus</name>
    <dbReference type="NCBI Taxonomy" id="2653851"/>
    <lineage>
        <taxon>Bacteria</taxon>
        <taxon>Bacillati</taxon>
        <taxon>Actinomycetota</taxon>
        <taxon>Rubrobacteria</taxon>
        <taxon>Rubrobacterales</taxon>
        <taxon>Rubrobacteraceae</taxon>
        <taxon>Rubrobacter</taxon>
    </lineage>
</organism>
<dbReference type="SUPFAM" id="SSF63817">
    <property type="entry name" value="Sortase"/>
    <property type="match status" value="1"/>
</dbReference>
<keyword evidence="1" id="KW-0378">Hydrolase</keyword>
<evidence type="ECO:0000313" key="3">
    <source>
        <dbReference type="EMBL" id="QIN85286.1"/>
    </source>
</evidence>
<feature type="active site" description="Acyl-thioester intermediate" evidence="2">
    <location>
        <position position="112"/>
    </location>
</feature>
<dbReference type="Proteomes" id="UP000501452">
    <property type="component" value="Chromosome"/>
</dbReference>
<dbReference type="InterPro" id="IPR023365">
    <property type="entry name" value="Sortase_dom-sf"/>
</dbReference>
<dbReference type="InterPro" id="IPR042003">
    <property type="entry name" value="Sortase_E"/>
</dbReference>
<dbReference type="CDD" id="cd05830">
    <property type="entry name" value="Sortase_E"/>
    <property type="match status" value="1"/>
</dbReference>
<proteinExistence type="predicted"/>
<evidence type="ECO:0000256" key="1">
    <source>
        <dbReference type="ARBA" id="ARBA00022801"/>
    </source>
</evidence>
<sequence length="142" mass="16259">MERVREVPVFDAADDDESALRRGVLHSEDTGMPWEAGANVYIAGHRLGYPRTRSFLVFWDLNVLKRGDRVILENSDGTRYLYEVFDKRVVPPDRTSVKEPVEGKSIVSLQTCTLPDYSRRLVVRAELVKERPAGERGRREQA</sequence>
<reference evidence="3 4" key="1">
    <citation type="submission" date="2019-10" db="EMBL/GenBank/DDBJ databases">
        <title>Rubrobacter sp nov SCSIO 52090 isolated from a deep-sea sediment in the South China Sea.</title>
        <authorList>
            <person name="Chen R.W."/>
        </authorList>
    </citation>
    <scope>NUCLEOTIDE SEQUENCE [LARGE SCALE GENOMIC DNA]</scope>
    <source>
        <strain evidence="3 4">SCSIO 52909</strain>
    </source>
</reference>
<dbReference type="NCBIfam" id="TIGR01076">
    <property type="entry name" value="sortase_fam"/>
    <property type="match status" value="1"/>
</dbReference>
<dbReference type="GO" id="GO:0016787">
    <property type="term" value="F:hydrolase activity"/>
    <property type="evidence" value="ECO:0007669"/>
    <property type="project" value="UniProtKB-KW"/>
</dbReference>
<feature type="active site" description="Proton donor/acceptor" evidence="2">
    <location>
        <position position="45"/>
    </location>
</feature>
<keyword evidence="4" id="KW-1185">Reference proteome</keyword>
<accession>A0A6G8QFJ9</accession>
<dbReference type="AlphaFoldDB" id="A0A6G8QFJ9"/>
<protein>
    <submittedName>
        <fullName evidence="3">Sortase</fullName>
    </submittedName>
</protein>
<dbReference type="InterPro" id="IPR005754">
    <property type="entry name" value="Sortase"/>
</dbReference>
<gene>
    <name evidence="3" type="ORF">GBA63_19215</name>
</gene>
<dbReference type="Gene3D" id="2.40.260.10">
    <property type="entry name" value="Sortase"/>
    <property type="match status" value="1"/>
</dbReference>
<dbReference type="Pfam" id="PF04203">
    <property type="entry name" value="Sortase"/>
    <property type="match status" value="1"/>
</dbReference>
<evidence type="ECO:0000256" key="2">
    <source>
        <dbReference type="PIRSR" id="PIRSR605754-1"/>
    </source>
</evidence>
<dbReference type="KEGG" id="rub:GBA63_19215"/>
<name>A0A6G8QFJ9_9ACTN</name>